<organism evidence="1">
    <name type="scientific">freshwater metagenome</name>
    <dbReference type="NCBI Taxonomy" id="449393"/>
    <lineage>
        <taxon>unclassified sequences</taxon>
        <taxon>metagenomes</taxon>
        <taxon>ecological metagenomes</taxon>
    </lineage>
</organism>
<reference evidence="1" key="1">
    <citation type="submission" date="2020-05" db="EMBL/GenBank/DDBJ databases">
        <authorList>
            <person name="Chiriac C."/>
            <person name="Salcher M."/>
            <person name="Ghai R."/>
            <person name="Kavagutti S V."/>
        </authorList>
    </citation>
    <scope>NUCLEOTIDE SEQUENCE</scope>
</reference>
<dbReference type="AlphaFoldDB" id="A0A6J6P181"/>
<gene>
    <name evidence="1" type="ORF">UFOPK2350_01647</name>
</gene>
<evidence type="ECO:0000313" key="1">
    <source>
        <dbReference type="EMBL" id="CAB4692397.1"/>
    </source>
</evidence>
<name>A0A6J6P181_9ZZZZ</name>
<accession>A0A6J6P181</accession>
<protein>
    <submittedName>
        <fullName evidence="1">Unannotated protein</fullName>
    </submittedName>
</protein>
<dbReference type="EMBL" id="CAEZXE010000190">
    <property type="protein sequence ID" value="CAB4692397.1"/>
    <property type="molecule type" value="Genomic_DNA"/>
</dbReference>
<sequence length="75" mass="8571">MRMHVTDTAHAEGVHRLEFDAINRAIGMAHFNGSRFHFASTLLPLQFVANVAHFFRLDDVVTPGRSVGRFKNRYD</sequence>
<proteinExistence type="predicted"/>